<dbReference type="SUPFAM" id="SSF141371">
    <property type="entry name" value="PilZ domain-like"/>
    <property type="match status" value="1"/>
</dbReference>
<accession>A0A419R1Z5</accession>
<protein>
    <submittedName>
        <fullName evidence="2">PilZ domain-containing protein</fullName>
    </submittedName>
</protein>
<dbReference type="RefSeq" id="WP_120109046.1">
    <property type="nucleotide sequence ID" value="NZ_RAHJ01000018.1"/>
</dbReference>
<evidence type="ECO:0000313" key="3">
    <source>
        <dbReference type="Proteomes" id="UP000284322"/>
    </source>
</evidence>
<keyword evidence="3" id="KW-1185">Reference proteome</keyword>
<evidence type="ECO:0000259" key="1">
    <source>
        <dbReference type="Pfam" id="PF07238"/>
    </source>
</evidence>
<evidence type="ECO:0000313" key="2">
    <source>
        <dbReference type="EMBL" id="RJX67990.1"/>
    </source>
</evidence>
<dbReference type="InterPro" id="IPR009875">
    <property type="entry name" value="PilZ_domain"/>
</dbReference>
<dbReference type="EMBL" id="RAHJ01000018">
    <property type="protein sequence ID" value="RJX67990.1"/>
    <property type="molecule type" value="Genomic_DNA"/>
</dbReference>
<feature type="domain" description="PilZ" evidence="1">
    <location>
        <begin position="5"/>
        <end position="83"/>
    </location>
</feature>
<dbReference type="OrthoDB" id="9794070at2"/>
<reference evidence="2 3" key="1">
    <citation type="submission" date="2018-09" db="EMBL/GenBank/DDBJ databases">
        <title>Altererythrobacter sp.Ery1 and Ery12, the genome sequencing of novel strains in genus Alterythrobacter.</title>
        <authorList>
            <person name="Cheng H."/>
            <person name="Wu Y.-H."/>
            <person name="Fang C."/>
            <person name="Xu X.-W."/>
        </authorList>
    </citation>
    <scope>NUCLEOTIDE SEQUENCE [LARGE SCALE GENOMIC DNA]</scope>
    <source>
        <strain evidence="2 3">Ery12</strain>
    </source>
</reference>
<dbReference type="Proteomes" id="UP000284322">
    <property type="component" value="Unassembled WGS sequence"/>
</dbReference>
<dbReference type="GO" id="GO:0035438">
    <property type="term" value="F:cyclic-di-GMP binding"/>
    <property type="evidence" value="ECO:0007669"/>
    <property type="project" value="InterPro"/>
</dbReference>
<dbReference type="Pfam" id="PF07238">
    <property type="entry name" value="PilZ"/>
    <property type="match status" value="1"/>
</dbReference>
<sequence>MNDDQRAKMRHNVSVWGRYRSKNGVRRDIQLKNLSETGCQFYDRFTGLVPGDKITLRIENLGPFDATVRWVDAGYVGVQFSDELYGPTFDHIRLKLSS</sequence>
<gene>
    <name evidence="2" type="ORF">D6858_08600</name>
</gene>
<proteinExistence type="predicted"/>
<dbReference type="AlphaFoldDB" id="A0A419R1Z5"/>
<name>A0A419R1Z5_9SPHN</name>
<organism evidence="2 3">
    <name type="scientific">Tsuneonella suprasediminis</name>
    <dbReference type="NCBI Taxonomy" id="2306996"/>
    <lineage>
        <taxon>Bacteria</taxon>
        <taxon>Pseudomonadati</taxon>
        <taxon>Pseudomonadota</taxon>
        <taxon>Alphaproteobacteria</taxon>
        <taxon>Sphingomonadales</taxon>
        <taxon>Erythrobacteraceae</taxon>
        <taxon>Tsuneonella</taxon>
    </lineage>
</organism>
<comment type="caution">
    <text evidence="2">The sequence shown here is derived from an EMBL/GenBank/DDBJ whole genome shotgun (WGS) entry which is preliminary data.</text>
</comment>